<dbReference type="SMART" id="SM00420">
    <property type="entry name" value="HTH_DEOR"/>
    <property type="match status" value="1"/>
</dbReference>
<keyword evidence="5" id="KW-0804">Transcription</keyword>
<proteinExistence type="predicted"/>
<evidence type="ECO:0000313" key="9">
    <source>
        <dbReference type="Proteomes" id="UP000067448"/>
    </source>
</evidence>
<feature type="domain" description="HTH deoR-type" evidence="7">
    <location>
        <begin position="21"/>
        <end position="76"/>
    </location>
</feature>
<dbReference type="SMART" id="SM01134">
    <property type="entry name" value="DeoRC"/>
    <property type="match status" value="1"/>
</dbReference>
<evidence type="ECO:0000256" key="4">
    <source>
        <dbReference type="ARBA" id="ARBA00023125"/>
    </source>
</evidence>
<gene>
    <name evidence="8" type="primary">srlR_1</name>
    <name evidence="8" type="ORF">SsS58_01112</name>
</gene>
<evidence type="ECO:0000256" key="6">
    <source>
        <dbReference type="ARBA" id="ARBA00024937"/>
    </source>
</evidence>
<keyword evidence="4" id="KW-0238">DNA-binding</keyword>
<dbReference type="InterPro" id="IPR036390">
    <property type="entry name" value="WH_DNA-bd_sf"/>
</dbReference>
<dbReference type="SUPFAM" id="SSF46785">
    <property type="entry name" value="Winged helix' DNA-binding domain"/>
    <property type="match status" value="1"/>
</dbReference>
<reference evidence="9" key="1">
    <citation type="submission" date="2015-11" db="EMBL/GenBank/DDBJ databases">
        <authorList>
            <consortium name="Cross-ministerial Strategic Innovation Promotion Program (SIP) consortium"/>
            <person name="Tomihama T."/>
            <person name="Ikenaga M."/>
            <person name="Sakai M."/>
            <person name="Okubo T."/>
            <person name="Ikeda S."/>
        </authorList>
    </citation>
    <scope>NUCLEOTIDE SEQUENCE [LARGE SCALE GENOMIC DNA]</scope>
    <source>
        <strain evidence="9">S58</strain>
    </source>
</reference>
<reference evidence="9" key="3">
    <citation type="submission" date="2016-02" db="EMBL/GenBank/DDBJ databases">
        <title>Draft genome of pathogenic Streptomyces sp. in Japan.</title>
        <authorList>
            <person name="Tomihama T."/>
            <person name="Ikenaga M."/>
            <person name="Sakai M."/>
            <person name="Okubo T."/>
            <person name="Ikeda S."/>
        </authorList>
    </citation>
    <scope>NUCLEOTIDE SEQUENCE [LARGE SCALE GENOMIC DNA]</scope>
    <source>
        <strain evidence="9">S58</strain>
    </source>
</reference>
<accession>A0A117ECD8</accession>
<organism evidence="8 9">
    <name type="scientific">Streptomyces scabiei</name>
    <dbReference type="NCBI Taxonomy" id="1930"/>
    <lineage>
        <taxon>Bacteria</taxon>
        <taxon>Bacillati</taxon>
        <taxon>Actinomycetota</taxon>
        <taxon>Actinomycetes</taxon>
        <taxon>Kitasatosporales</taxon>
        <taxon>Streptomycetaceae</taxon>
        <taxon>Streptomyces</taxon>
    </lineage>
</organism>
<dbReference type="EMBL" id="BCMM01000003">
    <property type="protein sequence ID" value="GAQ60770.1"/>
    <property type="molecule type" value="Genomic_DNA"/>
</dbReference>
<dbReference type="GO" id="GO:0003700">
    <property type="term" value="F:DNA-binding transcription factor activity"/>
    <property type="evidence" value="ECO:0007669"/>
    <property type="project" value="InterPro"/>
</dbReference>
<sequence length="271" mass="27778">MGITHTLVVHLVVVFNHGMSNADRHGLIAKTVRDSGGATVQELAELTGASEMTIRRDLDTLAAQGVLERVRGGARTLLLRGEEPPFALRAHEGVEVKRRIAAEVCALVADGETVLLDSGTTCLEVARLLRERPVTVMPLSLQAIQLLGEAPGPATLVVPGGQPRAAEGALTGPLTLASLAALRFDTAVIGCCGLTAADGLTAYDLDDAAVKKAGIASARRVIAASDAGKLGHTAHAYVGPAALLHTLVTDTTADAGEVAALEAGGTVVRTV</sequence>
<dbReference type="SUPFAM" id="SSF100950">
    <property type="entry name" value="NagB/RpiA/CoA transferase-like"/>
    <property type="match status" value="1"/>
</dbReference>
<dbReference type="InterPro" id="IPR018356">
    <property type="entry name" value="Tscrpt_reg_HTH_DeoR_CS"/>
</dbReference>
<dbReference type="PROSITE" id="PS00894">
    <property type="entry name" value="HTH_DEOR_1"/>
    <property type="match status" value="1"/>
</dbReference>
<evidence type="ECO:0000256" key="1">
    <source>
        <dbReference type="ARBA" id="ARBA00021390"/>
    </source>
</evidence>
<dbReference type="PANTHER" id="PTHR30363">
    <property type="entry name" value="HTH-TYPE TRANSCRIPTIONAL REGULATOR SRLR-RELATED"/>
    <property type="match status" value="1"/>
</dbReference>
<keyword evidence="3" id="KW-0805">Transcription regulation</keyword>
<comment type="function">
    <text evidence="6">Repressor of the lactose catabolism operon. Galactose-6-phosphate is the inducer.</text>
</comment>
<evidence type="ECO:0000256" key="5">
    <source>
        <dbReference type="ARBA" id="ARBA00023163"/>
    </source>
</evidence>
<protein>
    <recommendedName>
        <fullName evidence="1">Lactose phosphotransferase system repressor</fullName>
    </recommendedName>
</protein>
<dbReference type="InterPro" id="IPR014036">
    <property type="entry name" value="DeoR-like_C"/>
</dbReference>
<evidence type="ECO:0000256" key="3">
    <source>
        <dbReference type="ARBA" id="ARBA00023015"/>
    </source>
</evidence>
<dbReference type="Pfam" id="PF00455">
    <property type="entry name" value="DeoRC"/>
    <property type="match status" value="1"/>
</dbReference>
<dbReference type="Gene3D" id="1.10.10.10">
    <property type="entry name" value="Winged helix-like DNA-binding domain superfamily/Winged helix DNA-binding domain"/>
    <property type="match status" value="1"/>
</dbReference>
<comment type="caution">
    <text evidence="8">The sequence shown here is derived from an EMBL/GenBank/DDBJ whole genome shotgun (WGS) entry which is preliminary data.</text>
</comment>
<evidence type="ECO:0000259" key="7">
    <source>
        <dbReference type="PROSITE" id="PS51000"/>
    </source>
</evidence>
<dbReference type="Proteomes" id="UP000067448">
    <property type="component" value="Unassembled WGS sequence"/>
</dbReference>
<dbReference type="InterPro" id="IPR037171">
    <property type="entry name" value="NagB/RpiA_transferase-like"/>
</dbReference>
<reference evidence="8 9" key="2">
    <citation type="journal article" date="2016" name="Genome Announc.">
        <title>Draft Genome Sequences of Streptomyces scabiei S58, Streptomyces turgidiscabies T45, and Streptomyces acidiscabies a10, the Pathogens of Potato Common Scab, Isolated in Japan.</title>
        <authorList>
            <person name="Tomihama T."/>
            <person name="Nishi Y."/>
            <person name="Sakai M."/>
            <person name="Ikenaga M."/>
            <person name="Okubo T."/>
            <person name="Ikeda S."/>
        </authorList>
    </citation>
    <scope>NUCLEOTIDE SEQUENCE [LARGE SCALE GENOMIC DNA]</scope>
    <source>
        <strain evidence="8 9">S58</strain>
    </source>
</reference>
<evidence type="ECO:0000313" key="8">
    <source>
        <dbReference type="EMBL" id="GAQ60770.1"/>
    </source>
</evidence>
<dbReference type="PROSITE" id="PS51000">
    <property type="entry name" value="HTH_DEOR_2"/>
    <property type="match status" value="1"/>
</dbReference>
<evidence type="ECO:0000256" key="2">
    <source>
        <dbReference type="ARBA" id="ARBA00022491"/>
    </source>
</evidence>
<dbReference type="PRINTS" id="PR00037">
    <property type="entry name" value="HTHLACR"/>
</dbReference>
<dbReference type="InterPro" id="IPR036388">
    <property type="entry name" value="WH-like_DNA-bd_sf"/>
</dbReference>
<dbReference type="InterPro" id="IPR001034">
    <property type="entry name" value="DeoR_HTH"/>
</dbReference>
<name>A0A117ECD8_STRSC</name>
<dbReference type="PANTHER" id="PTHR30363:SF4">
    <property type="entry name" value="GLYCEROL-3-PHOSPHATE REGULON REPRESSOR"/>
    <property type="match status" value="1"/>
</dbReference>
<dbReference type="InterPro" id="IPR050313">
    <property type="entry name" value="Carb_Metab_HTH_regulators"/>
</dbReference>
<keyword evidence="2" id="KW-0678">Repressor</keyword>
<dbReference type="AlphaFoldDB" id="A0A117ECD8"/>
<dbReference type="Pfam" id="PF08220">
    <property type="entry name" value="HTH_DeoR"/>
    <property type="match status" value="1"/>
</dbReference>
<dbReference type="GO" id="GO:0003677">
    <property type="term" value="F:DNA binding"/>
    <property type="evidence" value="ECO:0007669"/>
    <property type="project" value="UniProtKB-KW"/>
</dbReference>